<protein>
    <submittedName>
        <fullName evidence="1">Uncharacterized protein</fullName>
    </submittedName>
</protein>
<dbReference type="Gramene" id="FCD_00034824-RA">
    <property type="protein sequence ID" value="FCD_00034824-RA:cds"/>
    <property type="gene ID" value="FCD_00034824"/>
</dbReference>
<keyword evidence="2" id="KW-1185">Reference proteome</keyword>
<proteinExistence type="predicted"/>
<reference evidence="1" key="1">
    <citation type="submission" date="2023-07" db="EMBL/GenBank/DDBJ databases">
        <title>draft genome sequence of fig (Ficus carica).</title>
        <authorList>
            <person name="Takahashi T."/>
            <person name="Nishimura K."/>
        </authorList>
    </citation>
    <scope>NUCLEOTIDE SEQUENCE</scope>
</reference>
<dbReference type="AlphaFoldDB" id="A0AA87ZB18"/>
<dbReference type="EMBL" id="BTGU01007186">
    <property type="protein sequence ID" value="GMN29165.1"/>
    <property type="molecule type" value="Genomic_DNA"/>
</dbReference>
<comment type="caution">
    <text evidence="1">The sequence shown here is derived from an EMBL/GenBank/DDBJ whole genome shotgun (WGS) entry which is preliminary data.</text>
</comment>
<organism evidence="1 2">
    <name type="scientific">Ficus carica</name>
    <name type="common">Common fig</name>
    <dbReference type="NCBI Taxonomy" id="3494"/>
    <lineage>
        <taxon>Eukaryota</taxon>
        <taxon>Viridiplantae</taxon>
        <taxon>Streptophyta</taxon>
        <taxon>Embryophyta</taxon>
        <taxon>Tracheophyta</taxon>
        <taxon>Spermatophyta</taxon>
        <taxon>Magnoliopsida</taxon>
        <taxon>eudicotyledons</taxon>
        <taxon>Gunneridae</taxon>
        <taxon>Pentapetalae</taxon>
        <taxon>rosids</taxon>
        <taxon>fabids</taxon>
        <taxon>Rosales</taxon>
        <taxon>Moraceae</taxon>
        <taxon>Ficeae</taxon>
        <taxon>Ficus</taxon>
    </lineage>
</organism>
<accession>A0AA87ZB18</accession>
<evidence type="ECO:0000313" key="1">
    <source>
        <dbReference type="EMBL" id="GMN29165.1"/>
    </source>
</evidence>
<dbReference type="Proteomes" id="UP001187192">
    <property type="component" value="Unassembled WGS sequence"/>
</dbReference>
<evidence type="ECO:0000313" key="2">
    <source>
        <dbReference type="Proteomes" id="UP001187192"/>
    </source>
</evidence>
<gene>
    <name evidence="1" type="ORF">TIFTF001_049501</name>
</gene>
<sequence length="71" mass="7835">MTKADLEKDTVVEDEAVAIIATGVCFNGHSNDDCSTYTVTAMAWQPPVLDIHDDGLEAEIVSRAFREFNIF</sequence>
<name>A0AA87ZB18_FICCA</name>